<reference evidence="10" key="1">
    <citation type="submission" date="2019-04" db="EMBL/GenBank/DDBJ databases">
        <title>Sequencing of skin fungus with MAO and IRED activity.</title>
        <authorList>
            <person name="Marsaioli A.J."/>
            <person name="Bonatto J.M.C."/>
            <person name="Reis Junior O."/>
        </authorList>
    </citation>
    <scope>NUCLEOTIDE SEQUENCE</scope>
    <source>
        <strain evidence="10">30M1</strain>
    </source>
</reference>
<dbReference type="InterPro" id="IPR050341">
    <property type="entry name" value="PP1_catalytic_subunit"/>
</dbReference>
<accession>A0A9P4T2E1</accession>
<evidence type="ECO:0000256" key="3">
    <source>
        <dbReference type="ARBA" id="ARBA00022723"/>
    </source>
</evidence>
<dbReference type="GO" id="GO:0005737">
    <property type="term" value="C:cytoplasm"/>
    <property type="evidence" value="ECO:0007669"/>
    <property type="project" value="TreeGrafter"/>
</dbReference>
<dbReference type="Proteomes" id="UP000801428">
    <property type="component" value="Unassembled WGS sequence"/>
</dbReference>
<dbReference type="PANTHER" id="PTHR11668:SF300">
    <property type="entry name" value="SERINE_THREONINE-PROTEIN PHOSPHATASE"/>
    <property type="match status" value="1"/>
</dbReference>
<dbReference type="InterPro" id="IPR004843">
    <property type="entry name" value="Calcineurin-like_PHP"/>
</dbReference>
<dbReference type="SUPFAM" id="SSF56300">
    <property type="entry name" value="Metallo-dependent phosphatases"/>
    <property type="match status" value="1"/>
</dbReference>
<dbReference type="Pfam" id="PF00149">
    <property type="entry name" value="Metallophos"/>
    <property type="match status" value="1"/>
</dbReference>
<evidence type="ECO:0000313" key="11">
    <source>
        <dbReference type="Proteomes" id="UP000801428"/>
    </source>
</evidence>
<keyword evidence="5" id="KW-0904">Protein phosphatase</keyword>
<feature type="domain" description="Serine/threonine specific protein phosphatases" evidence="9">
    <location>
        <begin position="48"/>
        <end position="53"/>
    </location>
</feature>
<name>A0A9P4T2E1_CURKU</name>
<keyword evidence="3" id="KW-0479">Metal-binding</keyword>
<comment type="cofactor">
    <cofactor evidence="1">
        <name>Mn(2+)</name>
        <dbReference type="ChEBI" id="CHEBI:29035"/>
    </cofactor>
</comment>
<gene>
    <name evidence="10" type="primary">PP1_1</name>
    <name evidence="10" type="ORF">E8E13_000222</name>
</gene>
<evidence type="ECO:0000256" key="5">
    <source>
        <dbReference type="ARBA" id="ARBA00022912"/>
    </source>
</evidence>
<evidence type="ECO:0000256" key="6">
    <source>
        <dbReference type="ARBA" id="ARBA00023211"/>
    </source>
</evidence>
<sequence>MHLNPTYYRSLIAYLFLSNYVDRSKQLLETICLLLAYKIKYPKNFFVLRGNHECALINRIYGFYDECKQRYNVKL</sequence>
<evidence type="ECO:0000256" key="1">
    <source>
        <dbReference type="ARBA" id="ARBA00001936"/>
    </source>
</evidence>
<organism evidence="10 11">
    <name type="scientific">Curvularia kusanoi</name>
    <name type="common">Cochliobolus kusanoi</name>
    <dbReference type="NCBI Taxonomy" id="90978"/>
    <lineage>
        <taxon>Eukaryota</taxon>
        <taxon>Fungi</taxon>
        <taxon>Dikarya</taxon>
        <taxon>Ascomycota</taxon>
        <taxon>Pezizomycotina</taxon>
        <taxon>Dothideomycetes</taxon>
        <taxon>Pleosporomycetidae</taxon>
        <taxon>Pleosporales</taxon>
        <taxon>Pleosporineae</taxon>
        <taxon>Pleosporaceae</taxon>
        <taxon>Curvularia</taxon>
    </lineage>
</organism>
<dbReference type="OrthoDB" id="1930084at2759"/>
<dbReference type="PANTHER" id="PTHR11668">
    <property type="entry name" value="SERINE/THREONINE PROTEIN PHOSPHATASE"/>
    <property type="match status" value="1"/>
</dbReference>
<dbReference type="AlphaFoldDB" id="A0A9P4T2E1"/>
<dbReference type="PROSITE" id="PS00125">
    <property type="entry name" value="SER_THR_PHOSPHATASE"/>
    <property type="match status" value="1"/>
</dbReference>
<evidence type="ECO:0000256" key="4">
    <source>
        <dbReference type="ARBA" id="ARBA00022801"/>
    </source>
</evidence>
<dbReference type="InterPro" id="IPR006186">
    <property type="entry name" value="Ser/Thr-sp_prot-phosphatase"/>
</dbReference>
<comment type="catalytic activity">
    <reaction evidence="8">
        <text>O-phospho-L-threonyl-[protein] + H2O = L-threonyl-[protein] + phosphate</text>
        <dbReference type="Rhea" id="RHEA:47004"/>
        <dbReference type="Rhea" id="RHEA-COMP:11060"/>
        <dbReference type="Rhea" id="RHEA-COMP:11605"/>
        <dbReference type="ChEBI" id="CHEBI:15377"/>
        <dbReference type="ChEBI" id="CHEBI:30013"/>
        <dbReference type="ChEBI" id="CHEBI:43474"/>
        <dbReference type="ChEBI" id="CHEBI:61977"/>
        <dbReference type="EC" id="3.1.3.16"/>
    </reaction>
</comment>
<evidence type="ECO:0000313" key="10">
    <source>
        <dbReference type="EMBL" id="KAF2992899.1"/>
    </source>
</evidence>
<comment type="catalytic activity">
    <reaction evidence="7">
        <text>O-phospho-L-seryl-[protein] + H2O = L-seryl-[protein] + phosphate</text>
        <dbReference type="Rhea" id="RHEA:20629"/>
        <dbReference type="Rhea" id="RHEA-COMP:9863"/>
        <dbReference type="Rhea" id="RHEA-COMP:11604"/>
        <dbReference type="ChEBI" id="CHEBI:15377"/>
        <dbReference type="ChEBI" id="CHEBI:29999"/>
        <dbReference type="ChEBI" id="CHEBI:43474"/>
        <dbReference type="ChEBI" id="CHEBI:83421"/>
        <dbReference type="EC" id="3.1.3.16"/>
    </reaction>
</comment>
<dbReference type="GO" id="GO:0046872">
    <property type="term" value="F:metal ion binding"/>
    <property type="evidence" value="ECO:0007669"/>
    <property type="project" value="UniProtKB-KW"/>
</dbReference>
<comment type="caution">
    <text evidence="10">The sequence shown here is derived from an EMBL/GenBank/DDBJ whole genome shotgun (WGS) entry which is preliminary data.</text>
</comment>
<dbReference type="GO" id="GO:0005634">
    <property type="term" value="C:nucleus"/>
    <property type="evidence" value="ECO:0007669"/>
    <property type="project" value="TreeGrafter"/>
</dbReference>
<evidence type="ECO:0000256" key="2">
    <source>
        <dbReference type="ARBA" id="ARBA00013081"/>
    </source>
</evidence>
<evidence type="ECO:0000256" key="7">
    <source>
        <dbReference type="ARBA" id="ARBA00047761"/>
    </source>
</evidence>
<dbReference type="EMBL" id="SWKU01000070">
    <property type="protein sequence ID" value="KAF2992899.1"/>
    <property type="molecule type" value="Genomic_DNA"/>
</dbReference>
<proteinExistence type="predicted"/>
<dbReference type="GO" id="GO:0004722">
    <property type="term" value="F:protein serine/threonine phosphatase activity"/>
    <property type="evidence" value="ECO:0007669"/>
    <property type="project" value="UniProtKB-EC"/>
</dbReference>
<keyword evidence="11" id="KW-1185">Reference proteome</keyword>
<dbReference type="InterPro" id="IPR029052">
    <property type="entry name" value="Metallo-depent_PP-like"/>
</dbReference>
<keyword evidence="6" id="KW-0464">Manganese</keyword>
<protein>
    <recommendedName>
        <fullName evidence="2">protein-serine/threonine phosphatase</fullName>
        <ecNumber evidence="2">3.1.3.16</ecNumber>
    </recommendedName>
</protein>
<evidence type="ECO:0000259" key="9">
    <source>
        <dbReference type="PROSITE" id="PS00125"/>
    </source>
</evidence>
<dbReference type="PRINTS" id="PR00114">
    <property type="entry name" value="STPHPHTASE"/>
</dbReference>
<keyword evidence="4" id="KW-0378">Hydrolase</keyword>
<dbReference type="Gene3D" id="3.60.21.10">
    <property type="match status" value="1"/>
</dbReference>
<dbReference type="EC" id="3.1.3.16" evidence="2"/>
<evidence type="ECO:0000256" key="8">
    <source>
        <dbReference type="ARBA" id="ARBA00048336"/>
    </source>
</evidence>